<reference evidence="10 11" key="1">
    <citation type="submission" date="2019-07" db="EMBL/GenBank/DDBJ databases">
        <authorList>
            <person name="Kim J."/>
        </authorList>
    </citation>
    <scope>NUCLEOTIDE SEQUENCE [LARGE SCALE GENOMIC DNA]</scope>
    <source>
        <strain evidence="10 11">MJ1a</strain>
    </source>
</reference>
<dbReference type="SUPFAM" id="SSF55874">
    <property type="entry name" value="ATPase domain of HSP90 chaperone/DNA topoisomerase II/histidine kinase"/>
    <property type="match status" value="1"/>
</dbReference>
<keyword evidence="3" id="KW-0808">Transferase</keyword>
<keyword evidence="7" id="KW-1133">Transmembrane helix</keyword>
<feature type="domain" description="Histidine kinase" evidence="9">
    <location>
        <begin position="441"/>
        <end position="656"/>
    </location>
</feature>
<dbReference type="SUPFAM" id="SSF48452">
    <property type="entry name" value="TPR-like"/>
    <property type="match status" value="2"/>
</dbReference>
<comment type="catalytic activity">
    <reaction evidence="1">
        <text>ATP + protein L-histidine = ADP + protein N-phospho-L-histidine.</text>
        <dbReference type="EC" id="2.7.13.3"/>
    </reaction>
</comment>
<evidence type="ECO:0000256" key="6">
    <source>
        <dbReference type="SAM" id="Coils"/>
    </source>
</evidence>
<dbReference type="InterPro" id="IPR019734">
    <property type="entry name" value="TPR_rpt"/>
</dbReference>
<dbReference type="InterPro" id="IPR005467">
    <property type="entry name" value="His_kinase_dom"/>
</dbReference>
<organism evidence="10 11">
    <name type="scientific">Mucilaginibacter achroorhodeus</name>
    <dbReference type="NCBI Taxonomy" id="2599294"/>
    <lineage>
        <taxon>Bacteria</taxon>
        <taxon>Pseudomonadati</taxon>
        <taxon>Bacteroidota</taxon>
        <taxon>Sphingobacteriia</taxon>
        <taxon>Sphingobacteriales</taxon>
        <taxon>Sphingobacteriaceae</taxon>
        <taxon>Mucilaginibacter</taxon>
    </lineage>
</organism>
<feature type="transmembrane region" description="Helical" evidence="7">
    <location>
        <begin position="392"/>
        <end position="412"/>
    </location>
</feature>
<evidence type="ECO:0000256" key="3">
    <source>
        <dbReference type="ARBA" id="ARBA00022679"/>
    </source>
</evidence>
<proteinExistence type="predicted"/>
<keyword evidence="4" id="KW-0418">Kinase</keyword>
<evidence type="ECO:0000256" key="2">
    <source>
        <dbReference type="ARBA" id="ARBA00012438"/>
    </source>
</evidence>
<evidence type="ECO:0000256" key="7">
    <source>
        <dbReference type="SAM" id="Phobius"/>
    </source>
</evidence>
<evidence type="ECO:0000259" key="9">
    <source>
        <dbReference type="PROSITE" id="PS50109"/>
    </source>
</evidence>
<gene>
    <name evidence="10" type="ORF">FPZ42_10215</name>
</gene>
<evidence type="ECO:0000256" key="4">
    <source>
        <dbReference type="ARBA" id="ARBA00022777"/>
    </source>
</evidence>
<feature type="chain" id="PRO_5022238837" description="histidine kinase" evidence="8">
    <location>
        <begin position="27"/>
        <end position="656"/>
    </location>
</feature>
<dbReference type="EMBL" id="VOEI01000003">
    <property type="protein sequence ID" value="TWR25998.1"/>
    <property type="molecule type" value="Genomic_DNA"/>
</dbReference>
<dbReference type="AlphaFoldDB" id="A0A563U3R7"/>
<dbReference type="EC" id="2.7.13.3" evidence="2"/>
<dbReference type="PRINTS" id="PR00344">
    <property type="entry name" value="BCTRLSENSOR"/>
</dbReference>
<sequence>MNTAARIFLLCVISILFALSANKGIAAIQKITPAADTNKIELYNKLVSRYRYDKPDSAVFYANLGLQLAKTTHNKKGQAVMLNQLGMIDDNVGEFESSRKKYLQALELYRIIGDSKGMATENIRLGVVELRKGQYDRSTGFFLTALELSQHIADKFGQMEAYITLGEAYAGQKKHDRALQYYHIAEKLNAGLPFSNLSLNLFNDIAISYRETGRLNEAKPYLLKGLKLSEVPKYQGLNITLTNTLASVYAKGGDTITSIKLQQAALAKARKINNYIRQIQTLMGLATTYGNINPAKSLAYWQEALQLSESRKAYKEQVDELNAIANIYELQRNYPEAYKARNRQYQIANEFYYKKMSRQIVSLQNAYELNQSKAREQQLRFDNNKRDLQQSISYGVIVAVFIILMVLVYFYFRTRKLNYLLNKTNAELKESNMVKDKLFSILGHDLRSPFISVINLLDIVDDDDLEPGQRKDLLNQLKNNTTVSLETLDSLLRWGQKQIKGIPINPSAFNGRDLVNKAATFLSGVAGNKDVVIENKVRENLSIFADPDHFEFIIRNLLSNAVKFSPQNSNVTITAEKHDDHKVSITVTDNGIGIASDKLDGIFDLGNISTRGTGNEKGTGLGLLLCREFAEANNGSITVSSRIGSGSSFTVNLPSA</sequence>
<comment type="caution">
    <text evidence="10">The sequence shown here is derived from an EMBL/GenBank/DDBJ whole genome shotgun (WGS) entry which is preliminary data.</text>
</comment>
<dbReference type="SMART" id="SM00028">
    <property type="entry name" value="TPR"/>
    <property type="match status" value="6"/>
</dbReference>
<dbReference type="Pfam" id="PF13181">
    <property type="entry name" value="TPR_8"/>
    <property type="match status" value="1"/>
</dbReference>
<dbReference type="InterPro" id="IPR003594">
    <property type="entry name" value="HATPase_dom"/>
</dbReference>
<evidence type="ECO:0000256" key="5">
    <source>
        <dbReference type="PROSITE-ProRule" id="PRU00339"/>
    </source>
</evidence>
<dbReference type="GO" id="GO:0009927">
    <property type="term" value="F:histidine phosphotransfer kinase activity"/>
    <property type="evidence" value="ECO:0007669"/>
    <property type="project" value="TreeGrafter"/>
</dbReference>
<evidence type="ECO:0000256" key="1">
    <source>
        <dbReference type="ARBA" id="ARBA00000085"/>
    </source>
</evidence>
<evidence type="ECO:0000313" key="10">
    <source>
        <dbReference type="EMBL" id="TWR25998.1"/>
    </source>
</evidence>
<evidence type="ECO:0000256" key="8">
    <source>
        <dbReference type="SAM" id="SignalP"/>
    </source>
</evidence>
<dbReference type="InterPro" id="IPR036097">
    <property type="entry name" value="HisK_dim/P_sf"/>
</dbReference>
<protein>
    <recommendedName>
        <fullName evidence="2">histidine kinase</fullName>
        <ecNumber evidence="2">2.7.13.3</ecNumber>
    </recommendedName>
</protein>
<dbReference type="RefSeq" id="WP_146271001.1">
    <property type="nucleotide sequence ID" value="NZ_VOEI01000003.1"/>
</dbReference>
<dbReference type="Proteomes" id="UP000318010">
    <property type="component" value="Unassembled WGS sequence"/>
</dbReference>
<dbReference type="Gene3D" id="1.10.287.130">
    <property type="match status" value="1"/>
</dbReference>
<dbReference type="InterPro" id="IPR004358">
    <property type="entry name" value="Sig_transdc_His_kin-like_C"/>
</dbReference>
<dbReference type="Gene3D" id="3.30.565.10">
    <property type="entry name" value="Histidine kinase-like ATPase, C-terminal domain"/>
    <property type="match status" value="1"/>
</dbReference>
<name>A0A563U3R7_9SPHI</name>
<dbReference type="SUPFAM" id="SSF47384">
    <property type="entry name" value="Homodimeric domain of signal transducing histidine kinase"/>
    <property type="match status" value="1"/>
</dbReference>
<dbReference type="PANTHER" id="PTHR43047:SF72">
    <property type="entry name" value="OSMOSENSING HISTIDINE PROTEIN KINASE SLN1"/>
    <property type="match status" value="1"/>
</dbReference>
<evidence type="ECO:0000313" key="11">
    <source>
        <dbReference type="Proteomes" id="UP000318010"/>
    </source>
</evidence>
<dbReference type="InterPro" id="IPR011990">
    <property type="entry name" value="TPR-like_helical_dom_sf"/>
</dbReference>
<dbReference type="SMART" id="SM00387">
    <property type="entry name" value="HATPase_c"/>
    <property type="match status" value="1"/>
</dbReference>
<keyword evidence="7" id="KW-0472">Membrane</keyword>
<keyword evidence="6" id="KW-0175">Coiled coil</keyword>
<accession>A0A563U3R7</accession>
<keyword evidence="8" id="KW-0732">Signal</keyword>
<dbReference type="Gene3D" id="1.25.40.10">
    <property type="entry name" value="Tetratricopeptide repeat domain"/>
    <property type="match status" value="2"/>
</dbReference>
<dbReference type="OrthoDB" id="9810447at2"/>
<dbReference type="Pfam" id="PF02518">
    <property type="entry name" value="HATPase_c"/>
    <property type="match status" value="1"/>
</dbReference>
<dbReference type="Pfam" id="PF13424">
    <property type="entry name" value="TPR_12"/>
    <property type="match status" value="1"/>
</dbReference>
<feature type="signal peptide" evidence="8">
    <location>
        <begin position="1"/>
        <end position="26"/>
    </location>
</feature>
<keyword evidence="5" id="KW-0802">TPR repeat</keyword>
<dbReference type="GO" id="GO:0005886">
    <property type="term" value="C:plasma membrane"/>
    <property type="evidence" value="ECO:0007669"/>
    <property type="project" value="TreeGrafter"/>
</dbReference>
<dbReference type="PROSITE" id="PS50005">
    <property type="entry name" value="TPR"/>
    <property type="match status" value="1"/>
</dbReference>
<dbReference type="PROSITE" id="PS50109">
    <property type="entry name" value="HIS_KIN"/>
    <property type="match status" value="1"/>
</dbReference>
<dbReference type="PANTHER" id="PTHR43047">
    <property type="entry name" value="TWO-COMPONENT HISTIDINE PROTEIN KINASE"/>
    <property type="match status" value="1"/>
</dbReference>
<dbReference type="GO" id="GO:0000155">
    <property type="term" value="F:phosphorelay sensor kinase activity"/>
    <property type="evidence" value="ECO:0007669"/>
    <property type="project" value="InterPro"/>
</dbReference>
<keyword evidence="11" id="KW-1185">Reference proteome</keyword>
<feature type="repeat" description="TPR" evidence="5">
    <location>
        <begin position="159"/>
        <end position="192"/>
    </location>
</feature>
<keyword evidence="7" id="KW-0812">Transmembrane</keyword>
<feature type="coiled-coil region" evidence="6">
    <location>
        <begin position="304"/>
        <end position="331"/>
    </location>
</feature>
<dbReference type="InterPro" id="IPR036890">
    <property type="entry name" value="HATPase_C_sf"/>
</dbReference>